<dbReference type="InterPro" id="IPR028989">
    <property type="entry name" value="RimP_N"/>
</dbReference>
<dbReference type="HAMAP" id="MF_01077">
    <property type="entry name" value="RimP"/>
    <property type="match status" value="1"/>
</dbReference>
<dbReference type="Pfam" id="PF02576">
    <property type="entry name" value="RimP_N"/>
    <property type="match status" value="1"/>
</dbReference>
<evidence type="ECO:0000313" key="7">
    <source>
        <dbReference type="Proteomes" id="UP000323671"/>
    </source>
</evidence>
<dbReference type="PANTHER" id="PTHR33867">
    <property type="entry name" value="RIBOSOME MATURATION FACTOR RIMP"/>
    <property type="match status" value="1"/>
</dbReference>
<dbReference type="Gene3D" id="3.30.300.70">
    <property type="entry name" value="RimP-like superfamily, N-terminal"/>
    <property type="match status" value="1"/>
</dbReference>
<accession>A0A5C1E9A2</accession>
<evidence type="ECO:0000259" key="4">
    <source>
        <dbReference type="Pfam" id="PF02576"/>
    </source>
</evidence>
<evidence type="ECO:0000256" key="2">
    <source>
        <dbReference type="ARBA" id="ARBA00022517"/>
    </source>
</evidence>
<evidence type="ECO:0000256" key="3">
    <source>
        <dbReference type="HAMAP-Rule" id="MF_01077"/>
    </source>
</evidence>
<organism evidence="6 7">
    <name type="scientific">Oryzomicrobium terrae</name>
    <dbReference type="NCBI Taxonomy" id="1735038"/>
    <lineage>
        <taxon>Bacteria</taxon>
        <taxon>Pseudomonadati</taxon>
        <taxon>Pseudomonadota</taxon>
        <taxon>Betaproteobacteria</taxon>
        <taxon>Rhodocyclales</taxon>
        <taxon>Rhodocyclaceae</taxon>
        <taxon>Oryzomicrobium</taxon>
    </lineage>
</organism>
<protein>
    <recommendedName>
        <fullName evidence="3">Ribosome maturation factor RimP</fullName>
    </recommendedName>
</protein>
<dbReference type="Pfam" id="PF17384">
    <property type="entry name" value="DUF150_C"/>
    <property type="match status" value="1"/>
</dbReference>
<dbReference type="InterPro" id="IPR036847">
    <property type="entry name" value="RimP_C_sf"/>
</dbReference>
<comment type="similarity">
    <text evidence="3">Belongs to the RimP family.</text>
</comment>
<dbReference type="CDD" id="cd01734">
    <property type="entry name" value="YlxS_C"/>
    <property type="match status" value="1"/>
</dbReference>
<dbReference type="PANTHER" id="PTHR33867:SF1">
    <property type="entry name" value="RIBOSOME MATURATION FACTOR RIMP"/>
    <property type="match status" value="1"/>
</dbReference>
<comment type="subcellular location">
    <subcellularLocation>
        <location evidence="3">Cytoplasm</location>
    </subcellularLocation>
</comment>
<dbReference type="GO" id="GO:0006412">
    <property type="term" value="P:translation"/>
    <property type="evidence" value="ECO:0007669"/>
    <property type="project" value="TreeGrafter"/>
</dbReference>
<dbReference type="Gene3D" id="2.30.30.180">
    <property type="entry name" value="Ribosome maturation factor RimP, C-terminal domain"/>
    <property type="match status" value="1"/>
</dbReference>
<dbReference type="AlphaFoldDB" id="A0A5C1E9A2"/>
<reference evidence="6 7" key="1">
    <citation type="submission" date="2017-07" db="EMBL/GenBank/DDBJ databases">
        <title>Complete genome sequence of Oryzomicrobium terrae TPP412.</title>
        <authorList>
            <person name="Chiu L.-W."/>
            <person name="Lo K.-J."/>
            <person name="Tsai Y.-M."/>
            <person name="Lin S.-S."/>
            <person name="Kuo C.-H."/>
            <person name="Liu C.-T."/>
        </authorList>
    </citation>
    <scope>NUCLEOTIDE SEQUENCE [LARGE SCALE GENOMIC DNA]</scope>
    <source>
        <strain evidence="6 7">TPP412</strain>
    </source>
</reference>
<evidence type="ECO:0000256" key="1">
    <source>
        <dbReference type="ARBA" id="ARBA00022490"/>
    </source>
</evidence>
<dbReference type="NCBIfam" id="NF000929">
    <property type="entry name" value="PRK00092.2-1"/>
    <property type="match status" value="1"/>
</dbReference>
<keyword evidence="1 3" id="KW-0963">Cytoplasm</keyword>
<dbReference type="RefSeq" id="WP_054620560.1">
    <property type="nucleotide sequence ID" value="NZ_CP022579.1"/>
</dbReference>
<dbReference type="GO" id="GO:0000028">
    <property type="term" value="P:ribosomal small subunit assembly"/>
    <property type="evidence" value="ECO:0007669"/>
    <property type="project" value="TreeGrafter"/>
</dbReference>
<proteinExistence type="inferred from homology"/>
<comment type="function">
    <text evidence="3">Required for maturation of 30S ribosomal subunits.</text>
</comment>
<keyword evidence="7" id="KW-1185">Reference proteome</keyword>
<dbReference type="InterPro" id="IPR035956">
    <property type="entry name" value="RimP_N_sf"/>
</dbReference>
<sequence>MDLRELLDTTVTGLGYELVLLELSPKGRLLRVFIDKPEKEGGVNVDDCVTVSNQLTRVLMVENIDYDRLEVSSPGLDRPLVKEADYARFAGQEVQIRLRVAKENRRNFNGILLGLQGGKVSLRTETGDVELDYDHIEKARLVPKFD</sequence>
<dbReference type="SUPFAM" id="SSF74942">
    <property type="entry name" value="YhbC-like, C-terminal domain"/>
    <property type="match status" value="1"/>
</dbReference>
<evidence type="ECO:0000259" key="5">
    <source>
        <dbReference type="Pfam" id="PF17384"/>
    </source>
</evidence>
<name>A0A5C1E9A2_9RHOO</name>
<dbReference type="Proteomes" id="UP000323671">
    <property type="component" value="Chromosome"/>
</dbReference>
<evidence type="ECO:0000313" key="6">
    <source>
        <dbReference type="EMBL" id="QEL64727.1"/>
    </source>
</evidence>
<dbReference type="GO" id="GO:0005829">
    <property type="term" value="C:cytosol"/>
    <property type="evidence" value="ECO:0007669"/>
    <property type="project" value="TreeGrafter"/>
</dbReference>
<dbReference type="KEGG" id="otr:OTERR_12510"/>
<feature type="domain" description="Ribosome maturation factor RimP N-terminal" evidence="4">
    <location>
        <begin position="7"/>
        <end position="77"/>
    </location>
</feature>
<keyword evidence="2 3" id="KW-0690">Ribosome biogenesis</keyword>
<dbReference type="EMBL" id="CP022579">
    <property type="protein sequence ID" value="QEL64727.1"/>
    <property type="molecule type" value="Genomic_DNA"/>
</dbReference>
<feature type="domain" description="Ribosome maturation factor RimP C-terminal" evidence="5">
    <location>
        <begin position="80"/>
        <end position="145"/>
    </location>
</feature>
<dbReference type="InterPro" id="IPR028998">
    <property type="entry name" value="RimP_C"/>
</dbReference>
<dbReference type="InterPro" id="IPR003728">
    <property type="entry name" value="Ribosome_maturation_RimP"/>
</dbReference>
<dbReference type="SUPFAM" id="SSF75420">
    <property type="entry name" value="YhbC-like, N-terminal domain"/>
    <property type="match status" value="1"/>
</dbReference>
<gene>
    <name evidence="3 6" type="primary">rimP</name>
    <name evidence="6" type="ORF">OTERR_12510</name>
</gene>